<comment type="caution">
    <text evidence="1">The sequence shown here is derived from an EMBL/GenBank/DDBJ whole genome shotgun (WGS) entry which is preliminary data.</text>
</comment>
<accession>A0A3A3ZZD9</accession>
<dbReference type="Proteomes" id="UP000265768">
    <property type="component" value="Unassembled WGS sequence"/>
</dbReference>
<name>A0A3A3ZZD9_9ACTN</name>
<evidence type="ECO:0000313" key="2">
    <source>
        <dbReference type="Proteomes" id="UP000265768"/>
    </source>
</evidence>
<reference evidence="1 2" key="1">
    <citation type="submission" date="2018-09" db="EMBL/GenBank/DDBJ databases">
        <title>YIM 75507 draft genome.</title>
        <authorList>
            <person name="Tang S."/>
            <person name="Feng Y."/>
        </authorList>
    </citation>
    <scope>NUCLEOTIDE SEQUENCE [LARGE SCALE GENOMIC DNA]</scope>
    <source>
        <strain evidence="1 2">YIM 75507</strain>
    </source>
</reference>
<keyword evidence="2" id="KW-1185">Reference proteome</keyword>
<sequence>MDPVIGRAPVIAGVRGTRRTRRILTALLVPASAPTVQTLARLAQVRSDTAFGILSKLRHAQWVRCEHQPALNGARARTYYQLTTHGRTHARVLLGLTEVP</sequence>
<dbReference type="AlphaFoldDB" id="A0A3A3ZZD9"/>
<gene>
    <name evidence="1" type="ORF">D5H75_38240</name>
</gene>
<evidence type="ECO:0000313" key="1">
    <source>
        <dbReference type="EMBL" id="RJL21059.1"/>
    </source>
</evidence>
<proteinExistence type="predicted"/>
<evidence type="ECO:0008006" key="3">
    <source>
        <dbReference type="Google" id="ProtNLM"/>
    </source>
</evidence>
<dbReference type="InterPro" id="IPR036388">
    <property type="entry name" value="WH-like_DNA-bd_sf"/>
</dbReference>
<dbReference type="RefSeq" id="WP_119931520.1">
    <property type="nucleotide sequence ID" value="NZ_QZEY01000027.1"/>
</dbReference>
<organism evidence="1 2">
    <name type="scientific">Bailinhaonella thermotolerans</name>
    <dbReference type="NCBI Taxonomy" id="1070861"/>
    <lineage>
        <taxon>Bacteria</taxon>
        <taxon>Bacillati</taxon>
        <taxon>Actinomycetota</taxon>
        <taxon>Actinomycetes</taxon>
        <taxon>Streptosporangiales</taxon>
        <taxon>Streptosporangiaceae</taxon>
        <taxon>Bailinhaonella</taxon>
    </lineage>
</organism>
<dbReference type="Gene3D" id="1.10.10.10">
    <property type="entry name" value="Winged helix-like DNA-binding domain superfamily/Winged helix DNA-binding domain"/>
    <property type="match status" value="1"/>
</dbReference>
<dbReference type="SUPFAM" id="SSF46785">
    <property type="entry name" value="Winged helix' DNA-binding domain"/>
    <property type="match status" value="1"/>
</dbReference>
<dbReference type="InterPro" id="IPR036390">
    <property type="entry name" value="WH_DNA-bd_sf"/>
</dbReference>
<protein>
    <recommendedName>
        <fullName evidence="3">Transcription regulator PadR N-terminal domain-containing protein</fullName>
    </recommendedName>
</protein>
<dbReference type="EMBL" id="QZEY01000027">
    <property type="protein sequence ID" value="RJL21059.1"/>
    <property type="molecule type" value="Genomic_DNA"/>
</dbReference>